<keyword evidence="6 8" id="KW-0472">Membrane</keyword>
<dbReference type="CDD" id="cd17321">
    <property type="entry name" value="MFS_MMR_MDR_like"/>
    <property type="match status" value="1"/>
</dbReference>
<keyword evidence="5 8" id="KW-1133">Transmembrane helix</keyword>
<feature type="domain" description="Major facilitator superfamily (MFS) profile" evidence="9">
    <location>
        <begin position="32"/>
        <end position="477"/>
    </location>
</feature>
<evidence type="ECO:0000256" key="8">
    <source>
        <dbReference type="SAM" id="Phobius"/>
    </source>
</evidence>
<protein>
    <submittedName>
        <fullName evidence="10">MFS transporter</fullName>
    </submittedName>
</protein>
<dbReference type="Pfam" id="PF07690">
    <property type="entry name" value="MFS_1"/>
    <property type="match status" value="1"/>
</dbReference>
<dbReference type="PANTHER" id="PTHR42718:SF46">
    <property type="entry name" value="BLR6921 PROTEIN"/>
    <property type="match status" value="1"/>
</dbReference>
<feature type="transmembrane region" description="Helical" evidence="8">
    <location>
        <begin position="384"/>
        <end position="404"/>
    </location>
</feature>
<evidence type="ECO:0000259" key="9">
    <source>
        <dbReference type="PROSITE" id="PS50850"/>
    </source>
</evidence>
<name>A0ABV3XPU4_9ACTN</name>
<gene>
    <name evidence="10" type="ORF">ABQ292_25455</name>
</gene>
<feature type="transmembrane region" description="Helical" evidence="8">
    <location>
        <begin position="219"/>
        <end position="238"/>
    </location>
</feature>
<dbReference type="EMBL" id="JBFNXQ010000156">
    <property type="protein sequence ID" value="MEX5721701.1"/>
    <property type="molecule type" value="Genomic_DNA"/>
</dbReference>
<feature type="transmembrane region" description="Helical" evidence="8">
    <location>
        <begin position="184"/>
        <end position="207"/>
    </location>
</feature>
<keyword evidence="4 8" id="KW-0812">Transmembrane</keyword>
<organism evidence="10 11">
    <name type="scientific">Geodermatophilus maliterrae</name>
    <dbReference type="NCBI Taxonomy" id="3162531"/>
    <lineage>
        <taxon>Bacteria</taxon>
        <taxon>Bacillati</taxon>
        <taxon>Actinomycetota</taxon>
        <taxon>Actinomycetes</taxon>
        <taxon>Geodermatophilales</taxon>
        <taxon>Geodermatophilaceae</taxon>
        <taxon>Geodermatophilus</taxon>
    </lineage>
</organism>
<feature type="transmembrane region" description="Helical" evidence="8">
    <location>
        <begin position="250"/>
        <end position="266"/>
    </location>
</feature>
<keyword evidence="3" id="KW-1003">Cell membrane</keyword>
<feature type="region of interest" description="Disordered" evidence="7">
    <location>
        <begin position="1"/>
        <end position="24"/>
    </location>
</feature>
<evidence type="ECO:0000256" key="5">
    <source>
        <dbReference type="ARBA" id="ARBA00022989"/>
    </source>
</evidence>
<keyword evidence="2" id="KW-0813">Transport</keyword>
<feature type="transmembrane region" description="Helical" evidence="8">
    <location>
        <begin position="287"/>
        <end position="312"/>
    </location>
</feature>
<proteinExistence type="predicted"/>
<dbReference type="Gene3D" id="1.20.1250.20">
    <property type="entry name" value="MFS general substrate transporter like domains"/>
    <property type="match status" value="1"/>
</dbReference>
<dbReference type="SUPFAM" id="SSF103473">
    <property type="entry name" value="MFS general substrate transporter"/>
    <property type="match status" value="1"/>
</dbReference>
<feature type="transmembrane region" description="Helical" evidence="8">
    <location>
        <begin position="157"/>
        <end position="178"/>
    </location>
</feature>
<evidence type="ECO:0000256" key="6">
    <source>
        <dbReference type="ARBA" id="ARBA00023136"/>
    </source>
</evidence>
<evidence type="ECO:0000256" key="4">
    <source>
        <dbReference type="ARBA" id="ARBA00022692"/>
    </source>
</evidence>
<feature type="transmembrane region" description="Helical" evidence="8">
    <location>
        <begin position="454"/>
        <end position="473"/>
    </location>
</feature>
<feature type="transmembrane region" description="Helical" evidence="8">
    <location>
        <begin position="318"/>
        <end position="341"/>
    </location>
</feature>
<feature type="transmembrane region" description="Helical" evidence="8">
    <location>
        <begin position="30"/>
        <end position="54"/>
    </location>
</feature>
<evidence type="ECO:0000313" key="10">
    <source>
        <dbReference type="EMBL" id="MEX5721701.1"/>
    </source>
</evidence>
<dbReference type="InterPro" id="IPR020846">
    <property type="entry name" value="MFS_dom"/>
</dbReference>
<feature type="transmembrane region" description="Helical" evidence="8">
    <location>
        <begin position="66"/>
        <end position="86"/>
    </location>
</feature>
<sequence length="497" mass="49675">MSPHPSTEPLATVHARPSHRAPEDEPRRSWTVFAFMIAAQFMVILDVSVVNVALPSISRALQLSAAQYQWTISAYVLLTGGLLLLGGRIADLLDRRRAFLVGVGLFTAASLVSGLAQTPLTLILSRAAQGAGAALLTPAALSIVMTAYAGRQRQTALAVWGTVGSLGIAAGVLFGGALTSALGWRAVFFINVPIGAAVVLGTLRAVTRGGSRPGALRRLDVPGALTLVTGLLALVFGIEATRSAGWTAPRTWIALAAAAVLLAAFARLERRAADPLVPPSTWRMRSLVSASAVMAGVTGVVVGAIFLTSLYLQGVIGASPVVAGLQFLPLAAAITLGAAAASKVIDRLGARTLVLGGLVVMAGGVLLLAAAAGGTSYAADVLPGFLLVGAGVGPMFVAIAVAAMSDVPGEQSGLASGLMMTGHEIGAALGVAALTAVAGDLATSAGLIDGYGRAFTATAAVLAALFLLTLLAVPGGRPAAGAAGHGHGAHGHGAPGH</sequence>
<feature type="transmembrane region" description="Helical" evidence="8">
    <location>
        <begin position="98"/>
        <end position="116"/>
    </location>
</feature>
<keyword evidence="11" id="KW-1185">Reference proteome</keyword>
<evidence type="ECO:0000256" key="2">
    <source>
        <dbReference type="ARBA" id="ARBA00022448"/>
    </source>
</evidence>
<dbReference type="Gene3D" id="1.20.1720.10">
    <property type="entry name" value="Multidrug resistance protein D"/>
    <property type="match status" value="1"/>
</dbReference>
<dbReference type="PROSITE" id="PS50850">
    <property type="entry name" value="MFS"/>
    <property type="match status" value="1"/>
</dbReference>
<evidence type="ECO:0000256" key="3">
    <source>
        <dbReference type="ARBA" id="ARBA00022475"/>
    </source>
</evidence>
<accession>A0ABV3XPU4</accession>
<feature type="transmembrane region" description="Helical" evidence="8">
    <location>
        <begin position="128"/>
        <end position="150"/>
    </location>
</feature>
<dbReference type="Proteomes" id="UP001560045">
    <property type="component" value="Unassembled WGS sequence"/>
</dbReference>
<evidence type="ECO:0000313" key="11">
    <source>
        <dbReference type="Proteomes" id="UP001560045"/>
    </source>
</evidence>
<evidence type="ECO:0000256" key="1">
    <source>
        <dbReference type="ARBA" id="ARBA00004651"/>
    </source>
</evidence>
<evidence type="ECO:0000256" key="7">
    <source>
        <dbReference type="SAM" id="MobiDB-lite"/>
    </source>
</evidence>
<dbReference type="InterPro" id="IPR011701">
    <property type="entry name" value="MFS"/>
</dbReference>
<comment type="caution">
    <text evidence="10">The sequence shown here is derived from an EMBL/GenBank/DDBJ whole genome shotgun (WGS) entry which is preliminary data.</text>
</comment>
<comment type="subcellular location">
    <subcellularLocation>
        <location evidence="1">Cell membrane</location>
        <topology evidence="1">Multi-pass membrane protein</topology>
    </subcellularLocation>
</comment>
<dbReference type="PANTHER" id="PTHR42718">
    <property type="entry name" value="MAJOR FACILITATOR SUPERFAMILY MULTIDRUG TRANSPORTER MFSC"/>
    <property type="match status" value="1"/>
</dbReference>
<dbReference type="PRINTS" id="PR01036">
    <property type="entry name" value="TCRTETB"/>
</dbReference>
<dbReference type="InterPro" id="IPR036259">
    <property type="entry name" value="MFS_trans_sf"/>
</dbReference>
<reference evidence="10 11" key="1">
    <citation type="submission" date="2024-06" db="EMBL/GenBank/DDBJ databases">
        <title>Draft genome sequence of Geodermatophilus badlandi, a novel member of the Geodermatophilaceae isolated from badland sedimentary rocks in the Red desert, Wyoming, USA.</title>
        <authorList>
            <person name="Ben Tekaya S."/>
            <person name="Nouioui I."/>
            <person name="Flores G.M."/>
            <person name="Shaal M.N."/>
            <person name="Bredoire F."/>
            <person name="Basile F."/>
            <person name="Van Diepen L."/>
            <person name="Ward N.L."/>
        </authorList>
    </citation>
    <scope>NUCLEOTIDE SEQUENCE [LARGE SCALE GENOMIC DNA]</scope>
    <source>
        <strain evidence="10 11">WL48A</strain>
    </source>
</reference>
<feature type="transmembrane region" description="Helical" evidence="8">
    <location>
        <begin position="353"/>
        <end position="372"/>
    </location>
</feature>
<feature type="transmembrane region" description="Helical" evidence="8">
    <location>
        <begin position="425"/>
        <end position="448"/>
    </location>
</feature>
<dbReference type="RefSeq" id="WP_369210495.1">
    <property type="nucleotide sequence ID" value="NZ_JBFNXQ010000156.1"/>
</dbReference>